<name>A0AAV7DSK8_ARIFI</name>
<evidence type="ECO:0000256" key="2">
    <source>
        <dbReference type="SAM" id="MobiDB-lite"/>
    </source>
</evidence>
<organism evidence="3 4">
    <name type="scientific">Aristolochia fimbriata</name>
    <name type="common">White veined hardy Dutchman's pipe vine</name>
    <dbReference type="NCBI Taxonomy" id="158543"/>
    <lineage>
        <taxon>Eukaryota</taxon>
        <taxon>Viridiplantae</taxon>
        <taxon>Streptophyta</taxon>
        <taxon>Embryophyta</taxon>
        <taxon>Tracheophyta</taxon>
        <taxon>Spermatophyta</taxon>
        <taxon>Magnoliopsida</taxon>
        <taxon>Magnoliidae</taxon>
        <taxon>Piperales</taxon>
        <taxon>Aristolochiaceae</taxon>
        <taxon>Aristolochia</taxon>
    </lineage>
</organism>
<keyword evidence="4" id="KW-1185">Reference proteome</keyword>
<comment type="similarity">
    <text evidence="1">Belongs to the ARG7 family.</text>
</comment>
<dbReference type="AlphaFoldDB" id="A0AAV7DSK8"/>
<protein>
    <submittedName>
        <fullName evidence="3">Uncharacterized protein</fullName>
    </submittedName>
</protein>
<dbReference type="GO" id="GO:0009733">
    <property type="term" value="P:response to auxin"/>
    <property type="evidence" value="ECO:0007669"/>
    <property type="project" value="InterPro"/>
</dbReference>
<gene>
    <name evidence="3" type="ORF">H6P81_019718</name>
</gene>
<dbReference type="Proteomes" id="UP000825729">
    <property type="component" value="Unassembled WGS sequence"/>
</dbReference>
<dbReference type="PANTHER" id="PTHR31929">
    <property type="entry name" value="SAUR-LIKE AUXIN-RESPONSIVE PROTEIN FAMILY-RELATED"/>
    <property type="match status" value="1"/>
</dbReference>
<accession>A0AAV7DSK8</accession>
<feature type="region of interest" description="Disordered" evidence="2">
    <location>
        <begin position="1"/>
        <end position="21"/>
    </location>
</feature>
<reference evidence="3 4" key="1">
    <citation type="submission" date="2021-07" db="EMBL/GenBank/DDBJ databases">
        <title>The Aristolochia fimbriata genome: insights into angiosperm evolution, floral development and chemical biosynthesis.</title>
        <authorList>
            <person name="Jiao Y."/>
        </authorList>
    </citation>
    <scope>NUCLEOTIDE SEQUENCE [LARGE SCALE GENOMIC DNA]</scope>
    <source>
        <strain evidence="3">IBCAS-2021</strain>
        <tissue evidence="3">Leaf</tissue>
    </source>
</reference>
<sequence length="199" mass="21778">MASGSGLQKPRLFSTKTSSPTSTVNCLCANWYAYPMAAHSSTPGACGGLKWKPLAEGCSFVSNTHQYCYSKLYTFQPSLIELKSSNKVMGIRLLGVVQVKQMLKRSLTRERSSSAGVPKGHFAVYVGETLKRFVVPISLLKQPSFQSLLRKAEEEFGFDHPMGVVTIPCNQKCLSCSHLHLGFVARAEVGKKNSAHGEF</sequence>
<proteinExistence type="inferred from homology"/>
<evidence type="ECO:0000256" key="1">
    <source>
        <dbReference type="ARBA" id="ARBA00006974"/>
    </source>
</evidence>
<dbReference type="EMBL" id="JAINDJ010000008">
    <property type="protein sequence ID" value="KAG9439553.1"/>
    <property type="molecule type" value="Genomic_DNA"/>
</dbReference>
<evidence type="ECO:0000313" key="3">
    <source>
        <dbReference type="EMBL" id="KAG9439553.1"/>
    </source>
</evidence>
<dbReference type="Pfam" id="PF02519">
    <property type="entry name" value="Auxin_inducible"/>
    <property type="match status" value="1"/>
</dbReference>
<evidence type="ECO:0000313" key="4">
    <source>
        <dbReference type="Proteomes" id="UP000825729"/>
    </source>
</evidence>
<comment type="caution">
    <text evidence="3">The sequence shown here is derived from an EMBL/GenBank/DDBJ whole genome shotgun (WGS) entry which is preliminary data.</text>
</comment>
<dbReference type="InterPro" id="IPR003676">
    <property type="entry name" value="SAUR_fam"/>
</dbReference>